<evidence type="ECO:0000256" key="6">
    <source>
        <dbReference type="ARBA" id="ARBA00022737"/>
    </source>
</evidence>
<evidence type="ECO:0000313" key="19">
    <source>
        <dbReference type="Proteomes" id="UP000008672"/>
    </source>
</evidence>
<evidence type="ECO:0000256" key="8">
    <source>
        <dbReference type="ARBA" id="ARBA00022833"/>
    </source>
</evidence>
<dbReference type="Pfam" id="PF19236">
    <property type="entry name" value="ADAMTS_CR_3"/>
    <property type="match status" value="1"/>
</dbReference>
<feature type="active site" evidence="12 15">
    <location>
        <position position="156"/>
    </location>
</feature>
<dbReference type="EMBL" id="AFYH01027372">
    <property type="status" value="NOT_ANNOTATED_CDS"/>
    <property type="molecule type" value="Genomic_DNA"/>
</dbReference>
<dbReference type="FunFam" id="2.60.120.830:FF:000003">
    <property type="entry name" value="ADAM metallopeptidase with thrombospondin type 1 motif 13"/>
    <property type="match status" value="1"/>
</dbReference>
<keyword evidence="4 13" id="KW-0479">Metal-binding</keyword>
<dbReference type="FunFam" id="2.20.100.10:FF:000007">
    <property type="entry name" value="Thrombospondin 1"/>
    <property type="match status" value="1"/>
</dbReference>
<keyword evidence="10 14" id="KW-1015">Disulfide bond</keyword>
<dbReference type="EMBL" id="AFYH01027369">
    <property type="status" value="NOT_ANNOTATED_CDS"/>
    <property type="molecule type" value="Genomic_DNA"/>
</dbReference>
<dbReference type="Pfam" id="PF01421">
    <property type="entry name" value="Reprolysin"/>
    <property type="match status" value="1"/>
</dbReference>
<evidence type="ECO:0000256" key="4">
    <source>
        <dbReference type="ARBA" id="ARBA00022723"/>
    </source>
</evidence>
<organism evidence="18 19">
    <name type="scientific">Latimeria chalumnae</name>
    <name type="common">Coelacanth</name>
    <dbReference type="NCBI Taxonomy" id="7897"/>
    <lineage>
        <taxon>Eukaryota</taxon>
        <taxon>Metazoa</taxon>
        <taxon>Chordata</taxon>
        <taxon>Craniata</taxon>
        <taxon>Vertebrata</taxon>
        <taxon>Euteleostomi</taxon>
        <taxon>Coelacanthiformes</taxon>
        <taxon>Coelacanthidae</taxon>
        <taxon>Latimeria</taxon>
    </lineage>
</organism>
<dbReference type="Pfam" id="PF00090">
    <property type="entry name" value="TSP_1"/>
    <property type="match status" value="1"/>
</dbReference>
<dbReference type="InParanoid" id="H3AV18"/>
<dbReference type="PANTHER" id="PTHR13723">
    <property type="entry name" value="ADAMTS A DISINTEGRIN AND METALLOPROTEASE WITH THROMBOSPONDIN MOTIFS PROTEASE"/>
    <property type="match status" value="1"/>
</dbReference>
<dbReference type="Gene3D" id="3.40.390.10">
    <property type="entry name" value="Collagenase (Catalytic Domain)"/>
    <property type="match status" value="1"/>
</dbReference>
<dbReference type="PROSITE" id="PS01180">
    <property type="entry name" value="CUB"/>
    <property type="match status" value="1"/>
</dbReference>
<dbReference type="InterPro" id="IPR041645">
    <property type="entry name" value="ADAMTS_CR_2"/>
</dbReference>
<keyword evidence="19" id="KW-1185">Reference proteome</keyword>
<dbReference type="InterPro" id="IPR000859">
    <property type="entry name" value="CUB_dom"/>
</dbReference>
<feature type="binding site" evidence="13">
    <location>
        <position position="14"/>
    </location>
    <ligand>
        <name>Ca(2+)</name>
        <dbReference type="ChEBI" id="CHEBI:29108"/>
        <label>1</label>
    </ligand>
</feature>
<feature type="disulfide bond" evidence="14">
    <location>
        <begin position="237"/>
        <end position="263"/>
    </location>
</feature>
<reference evidence="18" key="2">
    <citation type="submission" date="2025-08" db="UniProtKB">
        <authorList>
            <consortium name="Ensembl"/>
        </authorList>
    </citation>
    <scope>IDENTIFICATION</scope>
</reference>
<feature type="disulfide bond" evidence="14">
    <location>
        <begin position="258"/>
        <end position="292"/>
    </location>
</feature>
<dbReference type="Gene3D" id="3.40.1620.60">
    <property type="match status" value="1"/>
</dbReference>
<keyword evidence="2" id="KW-0964">Secreted</keyword>
<dbReference type="Gene3D" id="2.60.120.830">
    <property type="match status" value="1"/>
</dbReference>
<feature type="binding site" evidence="13">
    <location>
        <position position="211"/>
    </location>
    <ligand>
        <name>Ca(2+)</name>
        <dbReference type="ChEBI" id="CHEBI:29108"/>
        <label>1</label>
    </ligand>
</feature>
<dbReference type="Pfam" id="PF19030">
    <property type="entry name" value="TSP1_ADAMTS"/>
    <property type="match status" value="7"/>
</dbReference>
<dbReference type="CDD" id="cd04273">
    <property type="entry name" value="ZnMc_ADAMTS_like"/>
    <property type="match status" value="1"/>
</dbReference>
<dbReference type="PANTHER" id="PTHR13723:SF20">
    <property type="entry name" value="A DISINTEGRIN AND METALLOPROTEINASE WITH THROMBOSPONDIN MOTIFS 13"/>
    <property type="match status" value="1"/>
</dbReference>
<feature type="binding site" evidence="13">
    <location>
        <position position="97"/>
    </location>
    <ligand>
        <name>Ca(2+)</name>
        <dbReference type="ChEBI" id="CHEBI:29108"/>
        <label>2</label>
    </ligand>
</feature>
<feature type="disulfide bond" evidence="14">
    <location>
        <begin position="133"/>
        <end position="211"/>
    </location>
</feature>
<protein>
    <submittedName>
        <fullName evidence="18">ADAM metallopeptidase with thrombospondin type 1 motif 13</fullName>
    </submittedName>
</protein>
<evidence type="ECO:0000256" key="15">
    <source>
        <dbReference type="PROSITE-ProRule" id="PRU00276"/>
    </source>
</evidence>
<evidence type="ECO:0000259" key="17">
    <source>
        <dbReference type="PROSITE" id="PS50215"/>
    </source>
</evidence>
<dbReference type="HOGENOM" id="CLU_000660_10_1_1"/>
<dbReference type="Bgee" id="ENSLACG00000011876">
    <property type="expression patterns" value="Expressed in pectoral fin and 2 other cell types or tissues"/>
</dbReference>
<evidence type="ECO:0000256" key="11">
    <source>
        <dbReference type="ARBA" id="ARBA00023180"/>
    </source>
</evidence>
<evidence type="ECO:0000256" key="3">
    <source>
        <dbReference type="ARBA" id="ARBA00022670"/>
    </source>
</evidence>
<evidence type="ECO:0000256" key="14">
    <source>
        <dbReference type="PIRSR" id="PIRSR613273-3"/>
    </source>
</evidence>
<feature type="binding site" evidence="13">
    <location>
        <position position="214"/>
    </location>
    <ligand>
        <name>Ca(2+)</name>
        <dbReference type="ChEBI" id="CHEBI:29108"/>
        <label>2</label>
    </ligand>
</feature>
<evidence type="ECO:0000256" key="2">
    <source>
        <dbReference type="ARBA" id="ARBA00022525"/>
    </source>
</evidence>
<evidence type="ECO:0000256" key="1">
    <source>
        <dbReference type="ARBA" id="ARBA00004613"/>
    </source>
</evidence>
<dbReference type="GO" id="GO:0031012">
    <property type="term" value="C:extracellular matrix"/>
    <property type="evidence" value="ECO:0007669"/>
    <property type="project" value="TreeGrafter"/>
</dbReference>
<accession>H3AV18</accession>
<dbReference type="PRINTS" id="PR01857">
    <property type="entry name" value="ADAMTSFAMILY"/>
</dbReference>
<evidence type="ECO:0000256" key="9">
    <source>
        <dbReference type="ARBA" id="ARBA00023049"/>
    </source>
</evidence>
<dbReference type="Proteomes" id="UP000008672">
    <property type="component" value="Unassembled WGS sequence"/>
</dbReference>
<evidence type="ECO:0000256" key="13">
    <source>
        <dbReference type="PIRSR" id="PIRSR613273-2"/>
    </source>
</evidence>
<dbReference type="EMBL" id="AFYH01027371">
    <property type="status" value="NOT_ANNOTATED_CDS"/>
    <property type="molecule type" value="Genomic_DNA"/>
</dbReference>
<dbReference type="SMART" id="SM00209">
    <property type="entry name" value="TSP1"/>
    <property type="match status" value="7"/>
</dbReference>
<feature type="domain" description="Peptidase M12B" evidence="17">
    <location>
        <begin position="11"/>
        <end position="216"/>
    </location>
</feature>
<feature type="domain" description="CUB" evidence="16">
    <location>
        <begin position="1220"/>
        <end position="1328"/>
    </location>
</feature>
<evidence type="ECO:0000256" key="5">
    <source>
        <dbReference type="ARBA" id="ARBA00022729"/>
    </source>
</evidence>
<keyword evidence="5" id="KW-0732">Signal</keyword>
<keyword evidence="8 13" id="KW-0862">Zinc</keyword>
<dbReference type="Gene3D" id="2.20.100.10">
    <property type="entry name" value="Thrombospondin type-1 (TSP1) repeat"/>
    <property type="match status" value="6"/>
</dbReference>
<feature type="disulfide bond" evidence="14">
    <location>
        <begin position="322"/>
        <end position="359"/>
    </location>
</feature>
<feature type="disulfide bond" evidence="14">
    <location>
        <begin position="86"/>
        <end position="139"/>
    </location>
</feature>
<dbReference type="SUPFAM" id="SSF82895">
    <property type="entry name" value="TSP-1 type 1 repeat"/>
    <property type="match status" value="7"/>
</dbReference>
<evidence type="ECO:0000256" key="10">
    <source>
        <dbReference type="ARBA" id="ARBA00023157"/>
    </source>
</evidence>
<dbReference type="FunCoup" id="H3AV18">
    <property type="interactions" value="10"/>
</dbReference>
<reference evidence="18" key="3">
    <citation type="submission" date="2025-09" db="UniProtKB">
        <authorList>
            <consortium name="Ensembl"/>
        </authorList>
    </citation>
    <scope>IDENTIFICATION</scope>
</reference>
<keyword evidence="3" id="KW-0645">Protease</keyword>
<feature type="disulfide bond" evidence="14">
    <location>
        <begin position="248"/>
        <end position="273"/>
    </location>
</feature>
<dbReference type="InterPro" id="IPR036383">
    <property type="entry name" value="TSP1_rpt_sf"/>
</dbReference>
<feature type="binding site" evidence="13">
    <location>
        <position position="214"/>
    </location>
    <ligand>
        <name>Ca(2+)</name>
        <dbReference type="ChEBI" id="CHEBI:29108"/>
        <label>1</label>
    </ligand>
</feature>
<comment type="subcellular location">
    <subcellularLocation>
        <location evidence="1">Secreted</location>
    </subcellularLocation>
</comment>
<feature type="binding site" evidence="13 15">
    <location>
        <position position="159"/>
    </location>
    <ligand>
        <name>Zn(2+)</name>
        <dbReference type="ChEBI" id="CHEBI:29105"/>
        <note>catalytic</note>
    </ligand>
</feature>
<dbReference type="Ensembl" id="ENSLACT00000013585.1">
    <property type="protein sequence ID" value="ENSLACP00000013489.1"/>
    <property type="gene ID" value="ENSLACG00000011876.1"/>
</dbReference>
<dbReference type="GO" id="GO:0046872">
    <property type="term" value="F:metal ion binding"/>
    <property type="evidence" value="ECO:0007669"/>
    <property type="project" value="UniProtKB-KW"/>
</dbReference>
<dbReference type="SUPFAM" id="SSF55486">
    <property type="entry name" value="Metalloproteases ('zincins'), catalytic domain"/>
    <property type="match status" value="1"/>
</dbReference>
<feature type="disulfide bond" evidence="14">
    <location>
        <begin position="286"/>
        <end position="297"/>
    </location>
</feature>
<dbReference type="GeneTree" id="ENSGT00940000158379"/>
<feature type="binding site" evidence="13">
    <location>
        <position position="14"/>
    </location>
    <ligand>
        <name>Ca(2+)</name>
        <dbReference type="ChEBI" id="CHEBI:29108"/>
        <label>2</label>
    </ligand>
</feature>
<dbReference type="InterPro" id="IPR035914">
    <property type="entry name" value="Sperma_CUB_dom_sf"/>
</dbReference>
<name>H3AV18_LATCH</name>
<comment type="caution">
    <text evidence="15">Lacks conserved residue(s) required for the propagation of feature annotation.</text>
</comment>
<dbReference type="InterPro" id="IPR050439">
    <property type="entry name" value="ADAMTS_ADAMTS-like"/>
</dbReference>
<gene>
    <name evidence="18" type="primary">ADAMTS13</name>
</gene>
<keyword evidence="7" id="KW-0378">Hydrolase</keyword>
<feature type="binding site" evidence="13 15">
    <location>
        <position position="155"/>
    </location>
    <ligand>
        <name>Zn(2+)</name>
        <dbReference type="ChEBI" id="CHEBI:29105"/>
        <note>catalytic</note>
    </ligand>
</feature>
<evidence type="ECO:0000256" key="7">
    <source>
        <dbReference type="ARBA" id="ARBA00022801"/>
    </source>
</evidence>
<proteinExistence type="predicted"/>
<dbReference type="EMBL" id="AFYH01027370">
    <property type="status" value="NOT_ANNOTATED_CDS"/>
    <property type="molecule type" value="Genomic_DNA"/>
</dbReference>
<evidence type="ECO:0000313" key="18">
    <source>
        <dbReference type="Ensembl" id="ENSLACP00000013489.1"/>
    </source>
</evidence>
<dbReference type="PROSITE" id="PS50215">
    <property type="entry name" value="ADAM_MEPRO"/>
    <property type="match status" value="1"/>
</dbReference>
<dbReference type="GO" id="GO:0006508">
    <property type="term" value="P:proteolysis"/>
    <property type="evidence" value="ECO:0007669"/>
    <property type="project" value="UniProtKB-KW"/>
</dbReference>
<feature type="disulfide bond" evidence="14">
    <location>
        <begin position="326"/>
        <end position="364"/>
    </location>
</feature>
<dbReference type="FunFam" id="2.20.100.10:FF:000005">
    <property type="entry name" value="ADAM metallopeptidase with thrombospondin type 1 motif 9"/>
    <property type="match status" value="2"/>
</dbReference>
<keyword evidence="13" id="KW-0106">Calcium</keyword>
<dbReference type="InterPro" id="IPR045371">
    <property type="entry name" value="ADAMTS_CR_3"/>
</dbReference>
<feature type="disulfide bond" evidence="14">
    <location>
        <begin position="172"/>
        <end position="195"/>
    </location>
</feature>
<dbReference type="Gene3D" id="2.60.120.290">
    <property type="entry name" value="Spermadhesin, CUB domain"/>
    <property type="match status" value="1"/>
</dbReference>
<dbReference type="InterPro" id="IPR010294">
    <property type="entry name" value="ADAMTS_spacer1"/>
</dbReference>
<keyword evidence="11" id="KW-0325">Glycoprotein</keyword>
<dbReference type="PROSITE" id="PS50092">
    <property type="entry name" value="TSP1"/>
    <property type="match status" value="6"/>
</dbReference>
<dbReference type="STRING" id="7897.ENSLACP00000013489"/>
<sequence length="1330" mass="147083">QVHRRAVNDLKHLELLVVVGPDVFQLHRQDTERYILTNLNIAAELLRDPSLGAQFRVHLIRMTILTEPETDIQVTKNITSSLMSVCDWSNAINPQNDSDPQHADLVLYVTRFDLELPDGNRQVRGVTQLGGACSRSWSCLITEDTGFDLGITMAHEIAHSFGINHDGTGNRCSSSGHIMASEGNHNSVDLTWSECSREQFSKFIRTGKASCVDDLPDLEGDIPGWKPGLYFGADEQCKIAFGDTASACTFSRSDVDACRVLSCHTNSADRTTCTRLLMPLLDGTECGVNKWCLRGRCISLDQLNSVAVVHGVWSSWSVFSLCSRSCGGGVTSRQRLCNNPRPAFGGQECEGPDLQASMCNIQPCSGTQLDFMAEQCNATNTQPLYLVPRVSSFYKWVPAANYAKGDFLCKHLCRGEGKNFMVSRGDSFMDGTRCVESSQDSVAFSSVCVAGSCRAFGCDGQLNSGKVMDQCMECGGDNTTCNKITGSFTEGQAKEYVTFLTLPLNSTSCHVVNQKSLFTHLAVKVEGQYVVAGKGIISLNTTYPSVLEDKQIEYKLYLTEDNLPDSEELRINGPVQDDIEIQVYRKYGKEYGDITNPSLFYSFFIPKEDQVYLWRPVIGACSVTCGEGVKSIEYMCFDQNGEEQVEHEYCLGISRPPARGEPCHLSSCPPSWVAGEFGPCNATCGGGVMERAIHCVSKERGSALPVAHSRCSKTPKPASAAPCNAEPCPVRWRVLESGRCSAICGPGTAERSVICIQTLNELDVEVEDALCPAVEKPPARVPCVVNVCPLGWDMLKEKTCTREAPNILFLIRCREEQVYVWIPLTGNCSTSCGGGMTKVHYICVDHETKYEVKEERCDKTPKPEEELVPCNVQPCPPRWSYKADTCSVTCGEGVRHRILYCAQDRGRNEEIIADEECQGLPRPLEQEPCSMPPCPPRWKASEPGACSSVCGVGIAKRSVTCIQNHRGQDIEVSETSCLQMEKPPSLIPCIVNLCPFSWNITSWTECSVSCGNGVRVRQDICINLKTGKEVSPIFCRHSPKPITVQGCYAGPCLDRIATLKPLMPNWQEANPTGSPANENMEPHRIACLPFFNLILQHRQCCMHSEFLSEVRICRKLFLSETGVLNLTGLQTEDCIFSIGAPLGEVIVIKVLYSSLNCTADESLILYERKTWLKRCTRLSGSTLNSKTNSVILRQRQLLGQNGVVLEYWKKASTSKYYQDCDMQLFGPHGEIVNPVQPYNTEQTEACRTFINVAPGNQIAIHALYIDLGPDTNGTLPNYIMIHDTGAMKTAAFHGNHLFFWQSVGSRAEIEFHGDFGGKRRFRAEYWIIDS</sequence>
<dbReference type="InterPro" id="IPR013273">
    <property type="entry name" value="ADAMTS/ADAMTS-like"/>
</dbReference>
<dbReference type="InterPro" id="IPR000884">
    <property type="entry name" value="TSP1_rpt"/>
</dbReference>
<feature type="binding site" evidence="13">
    <location>
        <position position="97"/>
    </location>
    <ligand>
        <name>Ca(2+)</name>
        <dbReference type="ChEBI" id="CHEBI:29108"/>
        <label>1</label>
    </ligand>
</feature>
<dbReference type="SUPFAM" id="SSF49854">
    <property type="entry name" value="Spermadhesin, CUB domain"/>
    <property type="match status" value="1"/>
</dbReference>
<dbReference type="GO" id="GO:0030198">
    <property type="term" value="P:extracellular matrix organization"/>
    <property type="evidence" value="ECO:0007669"/>
    <property type="project" value="InterPro"/>
</dbReference>
<feature type="disulfide bond" evidence="14">
    <location>
        <begin position="337"/>
        <end position="349"/>
    </location>
</feature>
<dbReference type="OMA" id="PDVHQAH"/>
<dbReference type="InterPro" id="IPR001590">
    <property type="entry name" value="Peptidase_M12B"/>
</dbReference>
<evidence type="ECO:0000256" key="12">
    <source>
        <dbReference type="PIRSR" id="PIRSR613273-1"/>
    </source>
</evidence>
<dbReference type="eggNOG" id="KOG3538">
    <property type="taxonomic scope" value="Eukaryota"/>
</dbReference>
<comment type="cofactor">
    <cofactor evidence="13">
        <name>Zn(2+)</name>
        <dbReference type="ChEBI" id="CHEBI:29105"/>
    </cofactor>
    <text evidence="13">Binds 1 zinc ion per subunit.</text>
</comment>
<dbReference type="Pfam" id="PF17771">
    <property type="entry name" value="ADAMTS_CR_2"/>
    <property type="match status" value="1"/>
</dbReference>
<reference evidence="19" key="1">
    <citation type="submission" date="2011-08" db="EMBL/GenBank/DDBJ databases">
        <title>The draft genome of Latimeria chalumnae.</title>
        <authorList>
            <person name="Di Palma F."/>
            <person name="Alfoldi J."/>
            <person name="Johnson J."/>
            <person name="Berlin A."/>
            <person name="Gnerre S."/>
            <person name="Jaffe D."/>
            <person name="MacCallum I."/>
            <person name="Young S."/>
            <person name="Walker B.J."/>
            <person name="Lander E."/>
            <person name="Lindblad-Toh K."/>
        </authorList>
    </citation>
    <scope>NUCLEOTIDE SEQUENCE [LARGE SCALE GENOMIC DNA]</scope>
    <source>
        <strain evidence="19">Wild caught</strain>
    </source>
</reference>
<feature type="binding site" evidence="13">
    <location>
        <position position="104"/>
    </location>
    <ligand>
        <name>Ca(2+)</name>
        <dbReference type="ChEBI" id="CHEBI:29108"/>
        <label>1</label>
    </ligand>
</feature>
<evidence type="ECO:0000259" key="16">
    <source>
        <dbReference type="PROSITE" id="PS01180"/>
    </source>
</evidence>
<feature type="binding site" evidence="13 15">
    <location>
        <position position="165"/>
    </location>
    <ligand>
        <name>Zn(2+)</name>
        <dbReference type="ChEBI" id="CHEBI:29105"/>
        <note>catalytic</note>
    </ligand>
</feature>
<dbReference type="InterPro" id="IPR024079">
    <property type="entry name" value="MetalloPept_cat_dom_sf"/>
</dbReference>
<dbReference type="Pfam" id="PF05986">
    <property type="entry name" value="ADAMTS_spacer1"/>
    <property type="match status" value="1"/>
</dbReference>
<dbReference type="GO" id="GO:0004222">
    <property type="term" value="F:metalloendopeptidase activity"/>
    <property type="evidence" value="ECO:0007669"/>
    <property type="project" value="InterPro"/>
</dbReference>
<keyword evidence="9" id="KW-0482">Metalloprotease</keyword>
<dbReference type="GO" id="GO:0005576">
    <property type="term" value="C:extracellular region"/>
    <property type="evidence" value="ECO:0007669"/>
    <property type="project" value="UniProtKB-SubCell"/>
</dbReference>
<keyword evidence="6" id="KW-0677">Repeat</keyword>